<feature type="transmembrane region" description="Helical" evidence="6">
    <location>
        <begin position="181"/>
        <end position="199"/>
    </location>
</feature>
<feature type="binding site" evidence="5">
    <location>
        <position position="136"/>
    </location>
    <ligand>
        <name>Zn(2+)</name>
        <dbReference type="ChEBI" id="CHEBI:29105"/>
    </ligand>
</feature>
<dbReference type="Pfam" id="PF03006">
    <property type="entry name" value="HlyIII"/>
    <property type="match status" value="1"/>
</dbReference>
<reference evidence="7 8" key="1">
    <citation type="submission" date="2024-03" db="EMBL/GenBank/DDBJ databases">
        <title>The Acrasis kona genome and developmental transcriptomes reveal deep origins of eukaryotic multicellular pathways.</title>
        <authorList>
            <person name="Sheikh S."/>
            <person name="Fu C.-J."/>
            <person name="Brown M.W."/>
            <person name="Baldauf S.L."/>
        </authorList>
    </citation>
    <scope>NUCLEOTIDE SEQUENCE [LARGE SCALE GENOMIC DNA]</scope>
    <source>
        <strain evidence="7 8">ATCC MYA-3509</strain>
    </source>
</reference>
<evidence type="ECO:0000256" key="4">
    <source>
        <dbReference type="ARBA" id="ARBA00023136"/>
    </source>
</evidence>
<feature type="binding site" evidence="5">
    <location>
        <position position="285"/>
    </location>
    <ligand>
        <name>Zn(2+)</name>
        <dbReference type="ChEBI" id="CHEBI:29105"/>
    </ligand>
</feature>
<keyword evidence="5" id="KW-0479">Metal-binding</keyword>
<dbReference type="GO" id="GO:0016020">
    <property type="term" value="C:membrane"/>
    <property type="evidence" value="ECO:0007669"/>
    <property type="project" value="UniProtKB-SubCell"/>
</dbReference>
<keyword evidence="2 6" id="KW-0812">Transmembrane</keyword>
<evidence type="ECO:0000256" key="3">
    <source>
        <dbReference type="ARBA" id="ARBA00022989"/>
    </source>
</evidence>
<evidence type="ECO:0000313" key="8">
    <source>
        <dbReference type="Proteomes" id="UP001431209"/>
    </source>
</evidence>
<comment type="caution">
    <text evidence="7">The sequence shown here is derived from an EMBL/GenBank/DDBJ whole genome shotgun (WGS) entry which is preliminary data.</text>
</comment>
<keyword evidence="5" id="KW-0862">Zinc</keyword>
<evidence type="ECO:0000256" key="6">
    <source>
        <dbReference type="SAM" id="Phobius"/>
    </source>
</evidence>
<dbReference type="GO" id="GO:0046872">
    <property type="term" value="F:metal ion binding"/>
    <property type="evidence" value="ECO:0007669"/>
    <property type="project" value="UniProtKB-KW"/>
</dbReference>
<comment type="subcellular location">
    <subcellularLocation>
        <location evidence="1">Membrane</location>
        <topology evidence="1">Multi-pass membrane protein</topology>
    </subcellularLocation>
</comment>
<dbReference type="EMBL" id="JAOPGA020000901">
    <property type="protein sequence ID" value="KAL0482855.1"/>
    <property type="molecule type" value="Genomic_DNA"/>
</dbReference>
<feature type="binding site" evidence="5">
    <location>
        <position position="289"/>
    </location>
    <ligand>
        <name>Zn(2+)</name>
        <dbReference type="ChEBI" id="CHEBI:29105"/>
    </ligand>
</feature>
<organism evidence="7 8">
    <name type="scientific">Acrasis kona</name>
    <dbReference type="NCBI Taxonomy" id="1008807"/>
    <lineage>
        <taxon>Eukaryota</taxon>
        <taxon>Discoba</taxon>
        <taxon>Heterolobosea</taxon>
        <taxon>Tetramitia</taxon>
        <taxon>Eutetramitia</taxon>
        <taxon>Acrasidae</taxon>
        <taxon>Acrasis</taxon>
    </lineage>
</organism>
<keyword evidence="7" id="KW-0675">Receptor</keyword>
<evidence type="ECO:0000256" key="2">
    <source>
        <dbReference type="ARBA" id="ARBA00022692"/>
    </source>
</evidence>
<feature type="transmembrane region" description="Helical" evidence="6">
    <location>
        <begin position="144"/>
        <end position="169"/>
    </location>
</feature>
<dbReference type="PANTHER" id="PTHR20855:SF27">
    <property type="entry name" value="HLY-III RELATED FAMILY PROTEIN"/>
    <property type="match status" value="1"/>
</dbReference>
<feature type="transmembrane region" description="Helical" evidence="6">
    <location>
        <begin position="211"/>
        <end position="231"/>
    </location>
</feature>
<feature type="transmembrane region" description="Helical" evidence="6">
    <location>
        <begin position="251"/>
        <end position="267"/>
    </location>
</feature>
<accession>A0AAW2Z093</accession>
<dbReference type="Proteomes" id="UP001431209">
    <property type="component" value="Unassembled WGS sequence"/>
</dbReference>
<feature type="transmembrane region" description="Helical" evidence="6">
    <location>
        <begin position="82"/>
        <end position="99"/>
    </location>
</feature>
<dbReference type="GO" id="GO:0038023">
    <property type="term" value="F:signaling receptor activity"/>
    <property type="evidence" value="ECO:0007669"/>
    <property type="project" value="TreeGrafter"/>
</dbReference>
<keyword evidence="4 6" id="KW-0472">Membrane</keyword>
<keyword evidence="3 6" id="KW-1133">Transmembrane helix</keyword>
<gene>
    <name evidence="7" type="ORF">AKO1_014135</name>
</gene>
<name>A0AAW2Z093_9EUKA</name>
<dbReference type="PANTHER" id="PTHR20855">
    <property type="entry name" value="ADIPOR/PROGESTIN RECEPTOR-RELATED"/>
    <property type="match status" value="1"/>
</dbReference>
<feature type="transmembrane region" description="Helical" evidence="6">
    <location>
        <begin position="287"/>
        <end position="304"/>
    </location>
</feature>
<evidence type="ECO:0000313" key="7">
    <source>
        <dbReference type="EMBL" id="KAL0482855.1"/>
    </source>
</evidence>
<dbReference type="AlphaFoldDB" id="A0AAW2Z093"/>
<dbReference type="InterPro" id="IPR004254">
    <property type="entry name" value="AdipoR/HlyIII-related"/>
</dbReference>
<sequence length="314" mass="36744">MSKGEQSPPLRYFSTYPELEDIKAPLHAIKSSAEEKKKFYPSTFHALVHDDNPYLLTGYRKMPVDCFRKCTESVLTLHNDVVNIWSHLLGALYLLYAWWTAWQEMSALNVSLEERIAFSLNLLGTVVTFLISAGYHTYRPHSESVYHFCLACDLRGICLMTFVGNALTISLAMRSMIHWRSVWLTINFVILVSLNLWIPKMVKHRLTMQRTLYFSVHAGMSAFCWVHRYIFLTNYQHEHESTLRWRHLRHIGVSYIFVSLGLIIKVFHLPERWFPKTFDMFGASHQLFHFITTAGAIVSHHYVMDMMREGIFTK</sequence>
<keyword evidence="8" id="KW-1185">Reference proteome</keyword>
<evidence type="ECO:0000256" key="5">
    <source>
        <dbReference type="PIRSR" id="PIRSR604254-1"/>
    </source>
</evidence>
<protein>
    <submittedName>
        <fullName evidence="7">Adiponectin receptor ADIPOR</fullName>
    </submittedName>
</protein>
<proteinExistence type="predicted"/>
<evidence type="ECO:0000256" key="1">
    <source>
        <dbReference type="ARBA" id="ARBA00004141"/>
    </source>
</evidence>
<feature type="transmembrane region" description="Helical" evidence="6">
    <location>
        <begin position="120"/>
        <end position="138"/>
    </location>
</feature>